<keyword evidence="4 12" id="KW-0808">Transferase</keyword>
<keyword evidence="12" id="KW-0963">Cytoplasm</keyword>
<feature type="binding site" evidence="12">
    <location>
        <begin position="215"/>
        <end position="220"/>
    </location>
    <ligand>
        <name>ATP</name>
        <dbReference type="ChEBI" id="CHEBI:30616"/>
    </ligand>
</feature>
<dbReference type="GO" id="GO:0046872">
    <property type="term" value="F:metal ion binding"/>
    <property type="evidence" value="ECO:0007669"/>
    <property type="project" value="UniProtKB-KW"/>
</dbReference>
<keyword evidence="9 12" id="KW-0460">Magnesium</keyword>
<dbReference type="InterPro" id="IPR011611">
    <property type="entry name" value="PfkB_dom"/>
</dbReference>
<comment type="caution">
    <text evidence="12">Lacks conserved residue(s) required for the propagation of feature annotation.</text>
</comment>
<dbReference type="InterPro" id="IPR002173">
    <property type="entry name" value="Carboh/pur_kinase_PfkB_CS"/>
</dbReference>
<dbReference type="RefSeq" id="WP_069693414.1">
    <property type="nucleotide sequence ID" value="NZ_CP017147.1"/>
</dbReference>
<proteinExistence type="inferred from homology"/>
<comment type="similarity">
    <text evidence="1">Belongs to the carbohydrate kinase pfkB family.</text>
</comment>
<name>A0A1D7UA10_9HYPH</name>
<evidence type="ECO:0000256" key="7">
    <source>
        <dbReference type="ARBA" id="ARBA00022777"/>
    </source>
</evidence>
<feature type="binding site" evidence="12">
    <location>
        <position position="241"/>
    </location>
    <ligand>
        <name>K(+)</name>
        <dbReference type="ChEBI" id="CHEBI:29103"/>
    </ligand>
</feature>
<evidence type="ECO:0000256" key="10">
    <source>
        <dbReference type="ARBA" id="ARBA00022958"/>
    </source>
</evidence>
<feature type="domain" description="Carbohydrate kinase PfkB" evidence="13">
    <location>
        <begin position="2"/>
        <end position="288"/>
    </location>
</feature>
<comment type="catalytic activity">
    <reaction evidence="12">
        <text>D-ribose + ATP = D-ribose 5-phosphate + ADP + H(+)</text>
        <dbReference type="Rhea" id="RHEA:13697"/>
        <dbReference type="ChEBI" id="CHEBI:15378"/>
        <dbReference type="ChEBI" id="CHEBI:30616"/>
        <dbReference type="ChEBI" id="CHEBI:47013"/>
        <dbReference type="ChEBI" id="CHEBI:78346"/>
        <dbReference type="ChEBI" id="CHEBI:456216"/>
        <dbReference type="EC" id="2.7.1.15"/>
    </reaction>
</comment>
<evidence type="ECO:0000313" key="14">
    <source>
        <dbReference type="EMBL" id="AOO84223.1"/>
    </source>
</evidence>
<dbReference type="Pfam" id="PF00294">
    <property type="entry name" value="PfkB"/>
    <property type="match status" value="1"/>
</dbReference>
<keyword evidence="10 12" id="KW-0630">Potassium</keyword>
<feature type="binding site" evidence="12">
    <location>
        <position position="282"/>
    </location>
    <ligand>
        <name>K(+)</name>
        <dbReference type="ChEBI" id="CHEBI:29103"/>
    </ligand>
</feature>
<keyword evidence="8 12" id="KW-0067">ATP-binding</keyword>
<feature type="binding site" evidence="12">
    <location>
        <position position="286"/>
    </location>
    <ligand>
        <name>K(+)</name>
        <dbReference type="ChEBI" id="CHEBI:29103"/>
    </ligand>
</feature>
<evidence type="ECO:0000256" key="3">
    <source>
        <dbReference type="ARBA" id="ARBA00016943"/>
    </source>
</evidence>
<feature type="binding site" evidence="12">
    <location>
        <position position="179"/>
    </location>
    <ligand>
        <name>ATP</name>
        <dbReference type="ChEBI" id="CHEBI:30616"/>
    </ligand>
</feature>
<comment type="similarity">
    <text evidence="12">Belongs to the carbohydrate kinase PfkB family. Ribokinase subfamily.</text>
</comment>
<evidence type="ECO:0000256" key="8">
    <source>
        <dbReference type="ARBA" id="ARBA00022840"/>
    </source>
</evidence>
<dbReference type="KEGG" id="bvv:BHK69_05950"/>
<dbReference type="HAMAP" id="MF_01987">
    <property type="entry name" value="Ribokinase"/>
    <property type="match status" value="1"/>
</dbReference>
<comment type="subcellular location">
    <subcellularLocation>
        <location evidence="12">Cytoplasm</location>
    </subcellularLocation>
</comment>
<evidence type="ECO:0000256" key="9">
    <source>
        <dbReference type="ARBA" id="ARBA00022842"/>
    </source>
</evidence>
<dbReference type="EC" id="2.7.1.15" evidence="2 12"/>
<evidence type="ECO:0000256" key="5">
    <source>
        <dbReference type="ARBA" id="ARBA00022723"/>
    </source>
</evidence>
<keyword evidence="5 12" id="KW-0479">Metal-binding</keyword>
<dbReference type="EMBL" id="CP017147">
    <property type="protein sequence ID" value="AOO84223.1"/>
    <property type="molecule type" value="Genomic_DNA"/>
</dbReference>
<dbReference type="InterPro" id="IPR011877">
    <property type="entry name" value="Ribokinase"/>
</dbReference>
<feature type="binding site" evidence="12">
    <location>
        <position position="243"/>
    </location>
    <ligand>
        <name>K(+)</name>
        <dbReference type="ChEBI" id="CHEBI:29103"/>
    </ligand>
</feature>
<accession>A0A1D7UA10</accession>
<dbReference type="GO" id="GO:0005829">
    <property type="term" value="C:cytosol"/>
    <property type="evidence" value="ECO:0007669"/>
    <property type="project" value="TreeGrafter"/>
</dbReference>
<evidence type="ECO:0000256" key="2">
    <source>
        <dbReference type="ARBA" id="ARBA00012035"/>
    </source>
</evidence>
<feature type="binding site" evidence="12">
    <location>
        <begin position="9"/>
        <end position="11"/>
    </location>
    <ligand>
        <name>substrate</name>
    </ligand>
</feature>
<protein>
    <recommendedName>
        <fullName evidence="3 12">Ribokinase</fullName>
        <shortName evidence="12">RK</shortName>
        <ecNumber evidence="2 12">2.7.1.15</ecNumber>
    </recommendedName>
</protein>
<keyword evidence="15" id="KW-1185">Reference proteome</keyword>
<evidence type="ECO:0000256" key="1">
    <source>
        <dbReference type="ARBA" id="ARBA00005380"/>
    </source>
</evidence>
<dbReference type="Proteomes" id="UP000094969">
    <property type="component" value="Chromosome"/>
</dbReference>
<feature type="binding site" evidence="12">
    <location>
        <begin position="246"/>
        <end position="247"/>
    </location>
    <ligand>
        <name>ATP</name>
        <dbReference type="ChEBI" id="CHEBI:30616"/>
    </ligand>
</feature>
<evidence type="ECO:0000256" key="4">
    <source>
        <dbReference type="ARBA" id="ARBA00022679"/>
    </source>
</evidence>
<dbReference type="PRINTS" id="PR00990">
    <property type="entry name" value="RIBOKINASE"/>
</dbReference>
<evidence type="ECO:0000256" key="12">
    <source>
        <dbReference type="HAMAP-Rule" id="MF_01987"/>
    </source>
</evidence>
<comment type="function">
    <text evidence="12">Catalyzes the phosphorylation of ribose at O-5 in a reaction requiring ATP and magnesium. The resulting D-ribose-5-phosphate can then be used either for sythesis of nucleotides, histidine, and tryptophan, or as a component of the pentose phosphate pathway.</text>
</comment>
<feature type="binding site" evidence="12">
    <location>
        <position position="135"/>
    </location>
    <ligand>
        <name>substrate</name>
    </ligand>
</feature>
<evidence type="ECO:0000256" key="6">
    <source>
        <dbReference type="ARBA" id="ARBA00022741"/>
    </source>
</evidence>
<sequence length="302" mass="30002">MIVVFGSLNVDLVTPVERLPGAGETVIGPGYALHPGGKGANQALAACRAGAEVALVGAVGRDGFAEIALSLLAADGVDLANVAHVDAPTGAAFIAVDAAGSNQIVVAAGANAFARSAALDTMPLSERDVLLLQREVPEAECIAAAQSMKRAGGRVILNLAPAGAPAAALLDCLDVLIVNEHEALVLAQSLGWPDGAPEEVARRIDAERGLACVVTLGAAGVVGWQGGVRRRLAAPQVDVVDTVAAGDSFTGAFAAALAAACGFSGALQRGLAAGSLACTVAGAQPSVPRREAIEALVGQAFI</sequence>
<dbReference type="CDD" id="cd01174">
    <property type="entry name" value="ribokinase"/>
    <property type="match status" value="1"/>
</dbReference>
<dbReference type="GO" id="GO:0004747">
    <property type="term" value="F:ribokinase activity"/>
    <property type="evidence" value="ECO:0007669"/>
    <property type="project" value="UniProtKB-UniRule"/>
</dbReference>
<keyword evidence="7 12" id="KW-0418">Kinase</keyword>
<dbReference type="InterPro" id="IPR002139">
    <property type="entry name" value="Ribo/fructo_kinase"/>
</dbReference>
<evidence type="ECO:0000256" key="11">
    <source>
        <dbReference type="ARBA" id="ARBA00023277"/>
    </source>
</evidence>
<dbReference type="GO" id="GO:0005524">
    <property type="term" value="F:ATP binding"/>
    <property type="evidence" value="ECO:0007669"/>
    <property type="project" value="UniProtKB-UniRule"/>
</dbReference>
<reference evidence="14 15" key="1">
    <citation type="journal article" date="2015" name="Antonie Van Leeuwenhoek">
        <title>Bosea vaviloviae sp. nov., a new species of slow-growing rhizobia isolated from nodules of the relict species Vavilovia formosa (Stev.) Fed.</title>
        <authorList>
            <person name="Safronova V.I."/>
            <person name="Kuznetsova I.G."/>
            <person name="Sazanova A.L."/>
            <person name="Kimeklis A.K."/>
            <person name="Belimov A.A."/>
            <person name="Andronov E.E."/>
            <person name="Pinaev A.G."/>
            <person name="Chizhevskaya E.P."/>
            <person name="Pukhaev A.R."/>
            <person name="Popov K.P."/>
            <person name="Willems A."/>
            <person name="Tikhonovich I.A."/>
        </authorList>
    </citation>
    <scope>NUCLEOTIDE SEQUENCE [LARGE SCALE GENOMIC DNA]</scope>
    <source>
        <strain evidence="14 15">Vaf18</strain>
    </source>
</reference>
<comment type="cofactor">
    <cofactor evidence="12">
        <name>Mg(2+)</name>
        <dbReference type="ChEBI" id="CHEBI:18420"/>
    </cofactor>
    <text evidence="12">Requires a divalent cation, most likely magnesium in vivo, as an electrophilic catalyst to aid phosphoryl group transfer. It is the chelate of the metal and the nucleotide that is the actual substrate.</text>
</comment>
<feature type="binding site" evidence="12">
    <location>
        <position position="277"/>
    </location>
    <ligand>
        <name>K(+)</name>
        <dbReference type="ChEBI" id="CHEBI:29103"/>
    </ligand>
</feature>
<dbReference type="OrthoDB" id="9775849at2"/>
<comment type="activity regulation">
    <text evidence="12">Activated by a monovalent cation that binds near, but not in, the active site. The most likely occupant of the site in vivo is potassium. Ion binding induces a conformational change that may alter substrate affinity.</text>
</comment>
<gene>
    <name evidence="12" type="primary">rbsK</name>
    <name evidence="14" type="ORF">BHK69_05950</name>
</gene>
<organism evidence="14 15">
    <name type="scientific">Bosea vaviloviae</name>
    <dbReference type="NCBI Taxonomy" id="1526658"/>
    <lineage>
        <taxon>Bacteria</taxon>
        <taxon>Pseudomonadati</taxon>
        <taxon>Pseudomonadota</taxon>
        <taxon>Alphaproteobacteria</taxon>
        <taxon>Hyphomicrobiales</taxon>
        <taxon>Boseaceae</taxon>
        <taxon>Bosea</taxon>
    </lineage>
</organism>
<dbReference type="UniPathway" id="UPA00916">
    <property type="reaction ID" value="UER00889"/>
</dbReference>
<dbReference type="STRING" id="1526658.BHK69_05950"/>
<evidence type="ECO:0000259" key="13">
    <source>
        <dbReference type="Pfam" id="PF00294"/>
    </source>
</evidence>
<dbReference type="SUPFAM" id="SSF53613">
    <property type="entry name" value="Ribokinase-like"/>
    <property type="match status" value="1"/>
</dbReference>
<dbReference type="Gene3D" id="3.40.1190.20">
    <property type="match status" value="1"/>
</dbReference>
<comment type="subunit">
    <text evidence="12">Homodimer.</text>
</comment>
<dbReference type="PANTHER" id="PTHR10584">
    <property type="entry name" value="SUGAR KINASE"/>
    <property type="match status" value="1"/>
</dbReference>
<comment type="pathway">
    <text evidence="12">Carbohydrate metabolism; D-ribose degradation; D-ribose 5-phosphate from beta-D-ribopyranose: step 2/2.</text>
</comment>
<keyword evidence="11 12" id="KW-0119">Carbohydrate metabolism</keyword>
<dbReference type="AlphaFoldDB" id="A0A1D7UA10"/>
<feature type="binding site" evidence="12">
    <location>
        <position position="247"/>
    </location>
    <ligand>
        <name>substrate</name>
    </ligand>
</feature>
<dbReference type="GO" id="GO:0019303">
    <property type="term" value="P:D-ribose catabolic process"/>
    <property type="evidence" value="ECO:0007669"/>
    <property type="project" value="UniProtKB-UniRule"/>
</dbReference>
<dbReference type="PANTHER" id="PTHR10584:SF166">
    <property type="entry name" value="RIBOKINASE"/>
    <property type="match status" value="1"/>
</dbReference>
<feature type="binding site" evidence="12">
    <location>
        <begin position="37"/>
        <end position="41"/>
    </location>
    <ligand>
        <name>substrate</name>
    </ligand>
</feature>
<keyword evidence="6 12" id="KW-0547">Nucleotide-binding</keyword>
<feature type="active site" description="Proton acceptor" evidence="12">
    <location>
        <position position="247"/>
    </location>
</feature>
<evidence type="ECO:0000313" key="15">
    <source>
        <dbReference type="Proteomes" id="UP000094969"/>
    </source>
</evidence>
<dbReference type="PROSITE" id="PS00584">
    <property type="entry name" value="PFKB_KINASES_2"/>
    <property type="match status" value="1"/>
</dbReference>
<dbReference type="InterPro" id="IPR029056">
    <property type="entry name" value="Ribokinase-like"/>
</dbReference>
<feature type="binding site" evidence="12">
    <location>
        <position position="280"/>
    </location>
    <ligand>
        <name>K(+)</name>
        <dbReference type="ChEBI" id="CHEBI:29103"/>
    </ligand>
</feature>